<gene>
    <name evidence="1" type="ORF">K503DRAFT_776682</name>
</gene>
<dbReference type="AlphaFoldDB" id="A0A1B7MIJ5"/>
<name>A0A1B7MIJ5_9AGAM</name>
<accession>A0A1B7MIJ5</accession>
<dbReference type="EMBL" id="KV449015">
    <property type="protein sequence ID" value="OAX32415.1"/>
    <property type="molecule type" value="Genomic_DNA"/>
</dbReference>
<evidence type="ECO:0000313" key="1">
    <source>
        <dbReference type="EMBL" id="OAX32415.1"/>
    </source>
</evidence>
<organism evidence="1 2">
    <name type="scientific">Rhizopogon vinicolor AM-OR11-026</name>
    <dbReference type="NCBI Taxonomy" id="1314800"/>
    <lineage>
        <taxon>Eukaryota</taxon>
        <taxon>Fungi</taxon>
        <taxon>Dikarya</taxon>
        <taxon>Basidiomycota</taxon>
        <taxon>Agaricomycotina</taxon>
        <taxon>Agaricomycetes</taxon>
        <taxon>Agaricomycetidae</taxon>
        <taxon>Boletales</taxon>
        <taxon>Suillineae</taxon>
        <taxon>Rhizopogonaceae</taxon>
        <taxon>Rhizopogon</taxon>
    </lineage>
</organism>
<evidence type="ECO:0000313" key="2">
    <source>
        <dbReference type="Proteomes" id="UP000092154"/>
    </source>
</evidence>
<proteinExistence type="predicted"/>
<feature type="non-terminal residue" evidence="1">
    <location>
        <position position="76"/>
    </location>
</feature>
<reference evidence="1 2" key="1">
    <citation type="submission" date="2016-06" db="EMBL/GenBank/DDBJ databases">
        <title>Comparative genomics of the ectomycorrhizal sister species Rhizopogon vinicolor and Rhizopogon vesiculosus (Basidiomycota: Boletales) reveals a divergence of the mating type B locus.</title>
        <authorList>
            <consortium name="DOE Joint Genome Institute"/>
            <person name="Mujic A.B."/>
            <person name="Kuo A."/>
            <person name="Tritt A."/>
            <person name="Lipzen A."/>
            <person name="Chen C."/>
            <person name="Johnson J."/>
            <person name="Sharma A."/>
            <person name="Barry K."/>
            <person name="Grigoriev I.V."/>
            <person name="Spatafora J.W."/>
        </authorList>
    </citation>
    <scope>NUCLEOTIDE SEQUENCE [LARGE SCALE GENOMIC DNA]</scope>
    <source>
        <strain evidence="1 2">AM-OR11-026</strain>
    </source>
</reference>
<dbReference type="Proteomes" id="UP000092154">
    <property type="component" value="Unassembled WGS sequence"/>
</dbReference>
<protein>
    <submittedName>
        <fullName evidence="1">Uncharacterized protein</fullName>
    </submittedName>
</protein>
<sequence>MGGDLCTFRWLRQMARQRSSTSTTAHSRQSSARCSSESRLLFHMSTDMHTPGIRHGCSKSVIPIRGTRPYATARYT</sequence>
<keyword evidence="2" id="KW-1185">Reference proteome</keyword>
<dbReference type="InParanoid" id="A0A1B7MIJ5"/>